<reference evidence="2 3" key="1">
    <citation type="journal article" date="2021" name="Nat. Plants">
        <title>The Taxus genome provides insights into paclitaxel biosynthesis.</title>
        <authorList>
            <person name="Xiong X."/>
            <person name="Gou J."/>
            <person name="Liao Q."/>
            <person name="Li Y."/>
            <person name="Zhou Q."/>
            <person name="Bi G."/>
            <person name="Li C."/>
            <person name="Du R."/>
            <person name="Wang X."/>
            <person name="Sun T."/>
            <person name="Guo L."/>
            <person name="Liang H."/>
            <person name="Lu P."/>
            <person name="Wu Y."/>
            <person name="Zhang Z."/>
            <person name="Ro D.K."/>
            <person name="Shang Y."/>
            <person name="Huang S."/>
            <person name="Yan J."/>
        </authorList>
    </citation>
    <scope>NUCLEOTIDE SEQUENCE [LARGE SCALE GENOMIC DNA]</scope>
    <source>
        <strain evidence="2">Ta-2019</strain>
    </source>
</reference>
<dbReference type="Proteomes" id="UP000824469">
    <property type="component" value="Unassembled WGS sequence"/>
</dbReference>
<feature type="compositionally biased region" description="Acidic residues" evidence="1">
    <location>
        <begin position="18"/>
        <end position="41"/>
    </location>
</feature>
<dbReference type="AlphaFoldDB" id="A0AA38G864"/>
<evidence type="ECO:0000313" key="3">
    <source>
        <dbReference type="Proteomes" id="UP000824469"/>
    </source>
</evidence>
<gene>
    <name evidence="2" type="ORF">KI387_019946</name>
</gene>
<feature type="region of interest" description="Disordered" evidence="1">
    <location>
        <begin position="18"/>
        <end position="43"/>
    </location>
</feature>
<proteinExistence type="predicted"/>
<protein>
    <submittedName>
        <fullName evidence="2">Uncharacterized protein</fullName>
    </submittedName>
</protein>
<evidence type="ECO:0000313" key="2">
    <source>
        <dbReference type="EMBL" id="KAH9318177.1"/>
    </source>
</evidence>
<keyword evidence="3" id="KW-1185">Reference proteome</keyword>
<sequence length="58" mass="6594">MVNGDSVLSKYLEDYVLEDETNFENEDSSEYPDSSEGDDQNVVEVEAVQGLQDLKIEY</sequence>
<accession>A0AA38G864</accession>
<comment type="caution">
    <text evidence="2">The sequence shown here is derived from an EMBL/GenBank/DDBJ whole genome shotgun (WGS) entry which is preliminary data.</text>
</comment>
<organism evidence="2 3">
    <name type="scientific">Taxus chinensis</name>
    <name type="common">Chinese yew</name>
    <name type="synonym">Taxus wallichiana var. chinensis</name>
    <dbReference type="NCBI Taxonomy" id="29808"/>
    <lineage>
        <taxon>Eukaryota</taxon>
        <taxon>Viridiplantae</taxon>
        <taxon>Streptophyta</taxon>
        <taxon>Embryophyta</taxon>
        <taxon>Tracheophyta</taxon>
        <taxon>Spermatophyta</taxon>
        <taxon>Pinopsida</taxon>
        <taxon>Pinidae</taxon>
        <taxon>Conifers II</taxon>
        <taxon>Cupressales</taxon>
        <taxon>Taxaceae</taxon>
        <taxon>Taxus</taxon>
    </lineage>
</organism>
<dbReference type="EMBL" id="JAHRHJ020000004">
    <property type="protein sequence ID" value="KAH9318177.1"/>
    <property type="molecule type" value="Genomic_DNA"/>
</dbReference>
<name>A0AA38G864_TAXCH</name>
<evidence type="ECO:0000256" key="1">
    <source>
        <dbReference type="SAM" id="MobiDB-lite"/>
    </source>
</evidence>
<feature type="non-terminal residue" evidence="2">
    <location>
        <position position="58"/>
    </location>
</feature>